<feature type="region of interest" description="Disordered" evidence="1">
    <location>
        <begin position="182"/>
        <end position="239"/>
    </location>
</feature>
<organism evidence="3 4">
    <name type="scientific">Nocardiopsis alborubida</name>
    <dbReference type="NCBI Taxonomy" id="146802"/>
    <lineage>
        <taxon>Bacteria</taxon>
        <taxon>Bacillati</taxon>
        <taxon>Actinomycetota</taxon>
        <taxon>Actinomycetes</taxon>
        <taxon>Streptosporangiales</taxon>
        <taxon>Nocardiopsidaceae</taxon>
        <taxon>Nocardiopsis</taxon>
    </lineage>
</organism>
<dbReference type="RefSeq" id="WP_061081013.1">
    <property type="nucleotide sequence ID" value="NZ_JAAXPG010000034.1"/>
</dbReference>
<dbReference type="AlphaFoldDB" id="A0A7X6RTI7"/>
<evidence type="ECO:0000256" key="2">
    <source>
        <dbReference type="SAM" id="Phobius"/>
    </source>
</evidence>
<feature type="transmembrane region" description="Helical" evidence="2">
    <location>
        <begin position="150"/>
        <end position="173"/>
    </location>
</feature>
<name>A0A7X6RTI7_9ACTN</name>
<accession>A0A7X6RTI7</accession>
<keyword evidence="2" id="KW-0812">Transmembrane</keyword>
<keyword evidence="2" id="KW-1133">Transmembrane helix</keyword>
<dbReference type="EMBL" id="JAAXPG010000034">
    <property type="protein sequence ID" value="NKZ01322.1"/>
    <property type="molecule type" value="Genomic_DNA"/>
</dbReference>
<dbReference type="Proteomes" id="UP000553209">
    <property type="component" value="Unassembled WGS sequence"/>
</dbReference>
<reference evidence="3 4" key="1">
    <citation type="submission" date="2020-04" db="EMBL/GenBank/DDBJ databases">
        <title>MicrobeNet Type strains.</title>
        <authorList>
            <person name="Nicholson A.C."/>
        </authorList>
    </citation>
    <scope>NUCLEOTIDE SEQUENCE [LARGE SCALE GENOMIC DNA]</scope>
    <source>
        <strain evidence="3 4">ATCC 23612</strain>
    </source>
</reference>
<keyword evidence="2" id="KW-0472">Membrane</keyword>
<evidence type="ECO:0000313" key="4">
    <source>
        <dbReference type="Proteomes" id="UP000553209"/>
    </source>
</evidence>
<feature type="compositionally biased region" description="Acidic residues" evidence="1">
    <location>
        <begin position="227"/>
        <end position="239"/>
    </location>
</feature>
<sequence length="239" mass="24948">MAVPTMGLNEGDPRQLGGYRLLGRVRDSSLGVVYLGRDGSGNQVSVAVLDSGAAGDGGARERFAQAVRRSPDVIAARTHGRSALWVALAHDGSGAAAEDFLKVAARSGRAAARGPVVMPHWAGSRGPVSVRWAPWAGRRDSAVAAGESNWWLISGLGLVLVLILLLVSLLYWWMLQFPPPEMPSPAQPPEAQESPESPTGPAPVPGEGDGEDGEAEPTPVVPTPGEGDGEWGDNPEDNL</sequence>
<evidence type="ECO:0000256" key="1">
    <source>
        <dbReference type="SAM" id="MobiDB-lite"/>
    </source>
</evidence>
<gene>
    <name evidence="3" type="ORF">HGB44_27150</name>
</gene>
<evidence type="ECO:0008006" key="5">
    <source>
        <dbReference type="Google" id="ProtNLM"/>
    </source>
</evidence>
<evidence type="ECO:0000313" key="3">
    <source>
        <dbReference type="EMBL" id="NKZ01322.1"/>
    </source>
</evidence>
<protein>
    <recommendedName>
        <fullName evidence="5">Serine/threonine protein kinase</fullName>
    </recommendedName>
</protein>
<comment type="caution">
    <text evidence="3">The sequence shown here is derived from an EMBL/GenBank/DDBJ whole genome shotgun (WGS) entry which is preliminary data.</text>
</comment>
<proteinExistence type="predicted"/>
<keyword evidence="4" id="KW-1185">Reference proteome</keyword>